<comment type="similarity">
    <text evidence="1">Belongs to the plant acyltransferase family.</text>
</comment>
<dbReference type="InterPro" id="IPR023213">
    <property type="entry name" value="CAT-like_dom_sf"/>
</dbReference>
<accession>A0AAV3PZG6</accession>
<evidence type="ECO:0000256" key="3">
    <source>
        <dbReference type="ARBA" id="ARBA00023315"/>
    </source>
</evidence>
<protein>
    <submittedName>
        <fullName evidence="4">Uncharacterized protein</fullName>
    </submittedName>
</protein>
<comment type="caution">
    <text evidence="4">The sequence shown here is derived from an EMBL/GenBank/DDBJ whole genome shotgun (WGS) entry which is preliminary data.</text>
</comment>
<dbReference type="Gene3D" id="3.30.559.10">
    <property type="entry name" value="Chloramphenicol acetyltransferase-like domain"/>
    <property type="match status" value="2"/>
</dbReference>
<evidence type="ECO:0000256" key="1">
    <source>
        <dbReference type="ARBA" id="ARBA00009861"/>
    </source>
</evidence>
<reference evidence="4 5" key="1">
    <citation type="submission" date="2024-01" db="EMBL/GenBank/DDBJ databases">
        <title>The complete chloroplast genome sequence of Lithospermum erythrorhizon: insights into the phylogenetic relationship among Boraginaceae species and the maternal lineages of purple gromwells.</title>
        <authorList>
            <person name="Okada T."/>
            <person name="Watanabe K."/>
        </authorList>
    </citation>
    <scope>NUCLEOTIDE SEQUENCE [LARGE SCALE GENOMIC DNA]</scope>
</reference>
<evidence type="ECO:0000256" key="2">
    <source>
        <dbReference type="ARBA" id="ARBA00022679"/>
    </source>
</evidence>
<keyword evidence="2" id="KW-0808">Transferase</keyword>
<keyword evidence="5" id="KW-1185">Reference proteome</keyword>
<dbReference type="PANTHER" id="PTHR31623:SF110">
    <property type="entry name" value="VINORINE SYNTHASE-LIKE"/>
    <property type="match status" value="1"/>
</dbReference>
<keyword evidence="3" id="KW-0012">Acyltransferase</keyword>
<dbReference type="AlphaFoldDB" id="A0AAV3PZG6"/>
<name>A0AAV3PZG6_LITER</name>
<organism evidence="4 5">
    <name type="scientific">Lithospermum erythrorhizon</name>
    <name type="common">Purple gromwell</name>
    <name type="synonym">Lithospermum officinale var. erythrorhizon</name>
    <dbReference type="NCBI Taxonomy" id="34254"/>
    <lineage>
        <taxon>Eukaryota</taxon>
        <taxon>Viridiplantae</taxon>
        <taxon>Streptophyta</taxon>
        <taxon>Embryophyta</taxon>
        <taxon>Tracheophyta</taxon>
        <taxon>Spermatophyta</taxon>
        <taxon>Magnoliopsida</taxon>
        <taxon>eudicotyledons</taxon>
        <taxon>Gunneridae</taxon>
        <taxon>Pentapetalae</taxon>
        <taxon>asterids</taxon>
        <taxon>lamiids</taxon>
        <taxon>Boraginales</taxon>
        <taxon>Boraginaceae</taxon>
        <taxon>Boraginoideae</taxon>
        <taxon>Lithospermeae</taxon>
        <taxon>Lithospermum</taxon>
    </lineage>
</organism>
<dbReference type="EMBL" id="BAABME010034647">
    <property type="protein sequence ID" value="GAA0156660.1"/>
    <property type="molecule type" value="Genomic_DNA"/>
</dbReference>
<proteinExistence type="inferred from homology"/>
<dbReference type="Pfam" id="PF02458">
    <property type="entry name" value="Transferase"/>
    <property type="match status" value="1"/>
</dbReference>
<dbReference type="Proteomes" id="UP001454036">
    <property type="component" value="Unassembled WGS sequence"/>
</dbReference>
<gene>
    <name evidence="4" type="ORF">LIER_43377</name>
</gene>
<evidence type="ECO:0000313" key="4">
    <source>
        <dbReference type="EMBL" id="GAA0156660.1"/>
    </source>
</evidence>
<dbReference type="PANTHER" id="PTHR31623">
    <property type="entry name" value="F21J9.9"/>
    <property type="match status" value="1"/>
</dbReference>
<dbReference type="GO" id="GO:0016746">
    <property type="term" value="F:acyltransferase activity"/>
    <property type="evidence" value="ECO:0007669"/>
    <property type="project" value="UniProtKB-KW"/>
</dbReference>
<sequence length="196" mass="21832">MVQVNIFSCGGLVIGLYTSHKMVDGFSATLFWKSWAAEAKGISYKEFPEFDTHEMFPLISTLPKYASLVMWPTLMGKCKCVARVFVFESSAISALKKDAIVCSTVLKKKSKQSCGCVNLRGKTSPPSFNSIGNMLWFAVARYEPESTNKNIELSSVVGCLQDAISEIDINFVEELKGDKGLVNVMKHMAKFEIWLF</sequence>
<evidence type="ECO:0000313" key="5">
    <source>
        <dbReference type="Proteomes" id="UP001454036"/>
    </source>
</evidence>